<sequence length="98" mass="10171">MSHDTMSTTSSTSRKIWPADMRQCNRVNVGEAERLASVMGGGVLALLGLARGGLTGSAIALGGGALVYRGITGHCEAYHALGLDTHRHHSKGETPITA</sequence>
<reference evidence="3" key="1">
    <citation type="submission" date="2016-12" db="EMBL/GenBank/DDBJ databases">
        <title>Comparative genomics of four Isosphaeraceae planctomycetes: a common pool of plasmids and glycoside hydrolase genes.</title>
        <authorList>
            <person name="Ivanova A."/>
        </authorList>
    </citation>
    <scope>NUCLEOTIDE SEQUENCE [LARGE SCALE GENOMIC DNA]</scope>
    <source>
        <strain evidence="3">PX4</strain>
    </source>
</reference>
<dbReference type="RefSeq" id="WP_076348230.1">
    <property type="nucleotide sequence ID" value="NZ_CP019082.1"/>
</dbReference>
<gene>
    <name evidence="2" type="ORF">BSF38_03795</name>
</gene>
<dbReference type="OrthoDB" id="291835at2"/>
<keyword evidence="3" id="KW-1185">Reference proteome</keyword>
<accession>A0A1U7CTI6</accession>
<dbReference type="Proteomes" id="UP000186309">
    <property type="component" value="Chromosome"/>
</dbReference>
<protein>
    <recommendedName>
        <fullName evidence="1">Inner membrane protein YgaP-like transmembrane domain-containing protein</fullName>
    </recommendedName>
</protein>
<feature type="domain" description="Inner membrane protein YgaP-like transmembrane" evidence="1">
    <location>
        <begin position="27"/>
        <end position="87"/>
    </location>
</feature>
<evidence type="ECO:0000313" key="2">
    <source>
        <dbReference type="EMBL" id="APW62257.1"/>
    </source>
</evidence>
<name>A0A1U7CTI6_9BACT</name>
<dbReference type="STRING" id="1387353.BSF38_03795"/>
<organism evidence="2 3">
    <name type="scientific">Paludisphaera borealis</name>
    <dbReference type="NCBI Taxonomy" id="1387353"/>
    <lineage>
        <taxon>Bacteria</taxon>
        <taxon>Pseudomonadati</taxon>
        <taxon>Planctomycetota</taxon>
        <taxon>Planctomycetia</taxon>
        <taxon>Isosphaerales</taxon>
        <taxon>Isosphaeraceae</taxon>
        <taxon>Paludisphaera</taxon>
    </lineage>
</organism>
<dbReference type="AlphaFoldDB" id="A0A1U7CTI6"/>
<dbReference type="EMBL" id="CP019082">
    <property type="protein sequence ID" value="APW62257.1"/>
    <property type="molecule type" value="Genomic_DNA"/>
</dbReference>
<dbReference type="Pfam" id="PF11127">
    <property type="entry name" value="YgaP-like_TM"/>
    <property type="match status" value="1"/>
</dbReference>
<proteinExistence type="predicted"/>
<evidence type="ECO:0000313" key="3">
    <source>
        <dbReference type="Proteomes" id="UP000186309"/>
    </source>
</evidence>
<dbReference type="KEGG" id="pbor:BSF38_03795"/>
<evidence type="ECO:0000259" key="1">
    <source>
        <dbReference type="Pfam" id="PF11127"/>
    </source>
</evidence>
<dbReference type="InterPro" id="IPR021309">
    <property type="entry name" value="YgaP-like_TM"/>
</dbReference>